<dbReference type="GO" id="GO:0005634">
    <property type="term" value="C:nucleus"/>
    <property type="evidence" value="ECO:0007669"/>
    <property type="project" value="TreeGrafter"/>
</dbReference>
<dbReference type="Gene3D" id="3.40.50.300">
    <property type="entry name" value="P-loop containing nucleotide triphosphate hydrolases"/>
    <property type="match status" value="1"/>
</dbReference>
<keyword evidence="7" id="KW-1185">Reference proteome</keyword>
<keyword evidence="2" id="KW-0547">Nucleotide-binding</keyword>
<sequence>MDEFGKGTSGEDGVTLMAGVLNKFLKENENCPHVVVATHFQQIISYLKESPLLEYQKMGLTRDDNSLVLLFKIEPGISESHAFDIAGEAGLDINIIKRAKEICNCLKSNKVIKPLKFIKSRVTPQNITSENLLSFLSNIEIPGEIHE</sequence>
<dbReference type="InterPro" id="IPR045076">
    <property type="entry name" value="MutS"/>
</dbReference>
<dbReference type="GO" id="GO:0030983">
    <property type="term" value="F:mismatched DNA binding"/>
    <property type="evidence" value="ECO:0007669"/>
    <property type="project" value="InterPro"/>
</dbReference>
<accession>A0AAW1VF32</accession>
<evidence type="ECO:0000313" key="7">
    <source>
        <dbReference type="Proteomes" id="UP001431783"/>
    </source>
</evidence>
<dbReference type="InterPro" id="IPR000432">
    <property type="entry name" value="DNA_mismatch_repair_MutS_C"/>
</dbReference>
<comment type="similarity">
    <text evidence="1">Belongs to the DNA mismatch repair MutS family.</text>
</comment>
<reference evidence="6 7" key="1">
    <citation type="submission" date="2023-03" db="EMBL/GenBank/DDBJ databases">
        <title>Genome insight into feeding habits of ladybird beetles.</title>
        <authorList>
            <person name="Li H.-S."/>
            <person name="Huang Y.-H."/>
            <person name="Pang H."/>
        </authorList>
    </citation>
    <scope>NUCLEOTIDE SEQUENCE [LARGE SCALE GENOMIC DNA]</scope>
    <source>
        <strain evidence="6">SYSU_2023b</strain>
        <tissue evidence="6">Whole body</tissue>
    </source>
</reference>
<dbReference type="GO" id="GO:0140664">
    <property type="term" value="F:ATP-dependent DNA damage sensor activity"/>
    <property type="evidence" value="ECO:0007669"/>
    <property type="project" value="InterPro"/>
</dbReference>
<evidence type="ECO:0000256" key="4">
    <source>
        <dbReference type="ARBA" id="ARBA00023125"/>
    </source>
</evidence>
<comment type="caution">
    <text evidence="6">The sequence shown here is derived from an EMBL/GenBank/DDBJ whole genome shotgun (WGS) entry which is preliminary data.</text>
</comment>
<evidence type="ECO:0000256" key="1">
    <source>
        <dbReference type="ARBA" id="ARBA00006271"/>
    </source>
</evidence>
<name>A0AAW1VF32_9CUCU</name>
<organism evidence="6 7">
    <name type="scientific">Henosepilachna vigintioctopunctata</name>
    <dbReference type="NCBI Taxonomy" id="420089"/>
    <lineage>
        <taxon>Eukaryota</taxon>
        <taxon>Metazoa</taxon>
        <taxon>Ecdysozoa</taxon>
        <taxon>Arthropoda</taxon>
        <taxon>Hexapoda</taxon>
        <taxon>Insecta</taxon>
        <taxon>Pterygota</taxon>
        <taxon>Neoptera</taxon>
        <taxon>Endopterygota</taxon>
        <taxon>Coleoptera</taxon>
        <taxon>Polyphaga</taxon>
        <taxon>Cucujiformia</taxon>
        <taxon>Coccinelloidea</taxon>
        <taxon>Coccinellidae</taxon>
        <taxon>Epilachninae</taxon>
        <taxon>Epilachnini</taxon>
        <taxon>Henosepilachna</taxon>
    </lineage>
</organism>
<dbReference type="GO" id="GO:0005524">
    <property type="term" value="F:ATP binding"/>
    <property type="evidence" value="ECO:0007669"/>
    <property type="project" value="UniProtKB-KW"/>
</dbReference>
<evidence type="ECO:0000256" key="3">
    <source>
        <dbReference type="ARBA" id="ARBA00022840"/>
    </source>
</evidence>
<keyword evidence="3" id="KW-0067">ATP-binding</keyword>
<dbReference type="Pfam" id="PF00488">
    <property type="entry name" value="MutS_V"/>
    <property type="match status" value="1"/>
</dbReference>
<dbReference type="EMBL" id="JARQZJ010000126">
    <property type="protein sequence ID" value="KAK9890840.1"/>
    <property type="molecule type" value="Genomic_DNA"/>
</dbReference>
<keyword evidence="4" id="KW-0238">DNA-binding</keyword>
<dbReference type="AlphaFoldDB" id="A0AAW1VF32"/>
<proteinExistence type="inferred from homology"/>
<dbReference type="GO" id="GO:0006298">
    <property type="term" value="P:mismatch repair"/>
    <property type="evidence" value="ECO:0007669"/>
    <property type="project" value="InterPro"/>
</dbReference>
<protein>
    <recommendedName>
        <fullName evidence="5">DNA mismatch repair proteins mutS family domain-containing protein</fullName>
    </recommendedName>
</protein>
<dbReference type="PANTHER" id="PTHR11361:SF20">
    <property type="entry name" value="MUTS PROTEIN HOMOLOG 5"/>
    <property type="match status" value="1"/>
</dbReference>
<dbReference type="GO" id="GO:0051026">
    <property type="term" value="P:chiasma assembly"/>
    <property type="evidence" value="ECO:0007669"/>
    <property type="project" value="TreeGrafter"/>
</dbReference>
<evidence type="ECO:0000313" key="6">
    <source>
        <dbReference type="EMBL" id="KAK9890840.1"/>
    </source>
</evidence>
<feature type="domain" description="DNA mismatch repair proteins mutS family" evidence="5">
    <location>
        <begin position="1"/>
        <end position="104"/>
    </location>
</feature>
<dbReference type="InterPro" id="IPR027417">
    <property type="entry name" value="P-loop_NTPase"/>
</dbReference>
<dbReference type="Proteomes" id="UP001431783">
    <property type="component" value="Unassembled WGS sequence"/>
</dbReference>
<evidence type="ECO:0000259" key="5">
    <source>
        <dbReference type="SMART" id="SM00534"/>
    </source>
</evidence>
<dbReference type="SUPFAM" id="SSF52540">
    <property type="entry name" value="P-loop containing nucleoside triphosphate hydrolases"/>
    <property type="match status" value="1"/>
</dbReference>
<evidence type="ECO:0000256" key="2">
    <source>
        <dbReference type="ARBA" id="ARBA00022741"/>
    </source>
</evidence>
<gene>
    <name evidence="6" type="ORF">WA026_012186</name>
</gene>
<dbReference type="SMART" id="SM00534">
    <property type="entry name" value="MUTSac"/>
    <property type="match status" value="1"/>
</dbReference>
<dbReference type="PANTHER" id="PTHR11361">
    <property type="entry name" value="DNA MISMATCH REPAIR PROTEIN MUTS FAMILY MEMBER"/>
    <property type="match status" value="1"/>
</dbReference>